<evidence type="ECO:0000313" key="14">
    <source>
        <dbReference type="EMBL" id="CAF2971594.1"/>
    </source>
</evidence>
<evidence type="ECO:0000256" key="12">
    <source>
        <dbReference type="ARBA" id="ARBA00023136"/>
    </source>
</evidence>
<dbReference type="PROSITE" id="PS51019">
    <property type="entry name" value="REELIN"/>
    <property type="match status" value="1"/>
</dbReference>
<organism evidence="14 15">
    <name type="scientific">Lepeophtheirus salmonis</name>
    <name type="common">Salmon louse</name>
    <name type="synonym">Caligus salmonis</name>
    <dbReference type="NCBI Taxonomy" id="72036"/>
    <lineage>
        <taxon>Eukaryota</taxon>
        <taxon>Metazoa</taxon>
        <taxon>Ecdysozoa</taxon>
        <taxon>Arthropoda</taxon>
        <taxon>Crustacea</taxon>
        <taxon>Multicrustacea</taxon>
        <taxon>Hexanauplia</taxon>
        <taxon>Copepoda</taxon>
        <taxon>Siphonostomatoida</taxon>
        <taxon>Caligidae</taxon>
        <taxon>Lepeophtheirus</taxon>
    </lineage>
</organism>
<evidence type="ECO:0000256" key="11">
    <source>
        <dbReference type="ARBA" id="ARBA00023004"/>
    </source>
</evidence>
<evidence type="ECO:0000256" key="6">
    <source>
        <dbReference type="ARBA" id="ARBA00022490"/>
    </source>
</evidence>
<keyword evidence="7" id="KW-0812">Transmembrane</keyword>
<accession>A0A7R8HA67</accession>
<dbReference type="GO" id="GO:0017101">
    <property type="term" value="C:aminoacyl-tRNA synthetase multienzyme complex"/>
    <property type="evidence" value="ECO:0007669"/>
    <property type="project" value="InterPro"/>
</dbReference>
<dbReference type="InterPro" id="IPR002861">
    <property type="entry name" value="Reeler_dom"/>
</dbReference>
<keyword evidence="8" id="KW-0648">Protein biosynthesis</keyword>
<dbReference type="InterPro" id="IPR042307">
    <property type="entry name" value="Reeler_sf"/>
</dbReference>
<comment type="similarity">
    <text evidence="4">Belongs to the FRRS1 family.</text>
</comment>
<evidence type="ECO:0000256" key="8">
    <source>
        <dbReference type="ARBA" id="ARBA00022917"/>
    </source>
</evidence>
<keyword evidence="6" id="KW-0963">Cytoplasm</keyword>
<dbReference type="CDD" id="cd08760">
    <property type="entry name" value="Cyt_b561_FRRS1_like"/>
    <property type="match status" value="1"/>
</dbReference>
<evidence type="ECO:0000256" key="9">
    <source>
        <dbReference type="ARBA" id="ARBA00022982"/>
    </source>
</evidence>
<comment type="subcellular location">
    <subcellularLocation>
        <location evidence="3">Cytoplasm</location>
    </subcellularLocation>
    <subcellularLocation>
        <location evidence="2">Membrane</location>
        <topology evidence="2">Multi-pass membrane protein</topology>
    </subcellularLocation>
</comment>
<dbReference type="GO" id="GO:0005737">
    <property type="term" value="C:cytoplasm"/>
    <property type="evidence" value="ECO:0007669"/>
    <property type="project" value="UniProtKB-SubCell"/>
</dbReference>
<dbReference type="InterPro" id="IPR006593">
    <property type="entry name" value="Cyt_b561/ferric_Rdtase_TM"/>
</dbReference>
<sequence length="1246" mass="139933">MSRIIKLLPFLFLRVHTYSNGPPVRACKSMIPEHDGGGSLSTDTPYTLAVSDKYLKSGETLKLKFARSGNLDFRGFLIQARDQNSDKIIGTFTSIDRTTTRRLHCLSERDPPDAISHTTGEPKSSITATWTAPEFYGQENRTAVFYFTVVYIIDQQKLKSEETAAAAQELPSPYLGCGTKKGCFGFPGRNCVEESSCKGLFTHKYLEKNKRFNFALAGEVEENGYIAAGFSHGDSIMGDDIIISCRKTARGGVIALGWNDGRNSVDRQMGLNIRNYEIRENNGMMICKFQVNDELIISKATLNDKLKVDLKEDSQYYLLLAKGSLSSDGTKLSKHMDKSATSNPIDFKSTTIVKAGSYILYQLHGIFMVIAWLGCSSMGMLIARYYKNTWTKIQIADKDLWFVIHQILMITALVLSLLAAIFILSKAGFFPYDSKFISNNPHPVIGGLTIGLSLIQPIMGALRPTRGTRFRPYFNIGHWFSCFFIIHIIFHIGLSIQSHMIDEDTNKIADSQGNMRQDSRRDQVGAICRKLSLVGKSGSHSEPMSIDVEAIAEATGETATERKKILRFLRHPINDFSQPIEVPDVMYRLKPINDVGEIREKGSLSFSGIESLEKRQESILHGLTGLKAHLSAYKVSLGLDPIPTTSCNLMLNRVQQHQAYVLEKVDKIQGNITSIHHLLTSNLSNDDLESFSKQDIVIFAHPSYPPYGILLAFHQLKSKGLKIYTSCHVHSSITCSLPETAQDFLPSHNDNLTRPEADLIITIIWKKLGDRDATTVLSPLMKHSSIKGEINILRYLARLYPSIWNYEDLIWREGSERKQMEEIIFKNLESTFLLTSSSSPFFGGGPEPGILDLISWSIVTRDHGKLAVPSTALKKWLTSCNKVCAFYGSRQHRLSSHRHRRVSHGTSGHNRKTARNLLLDVESDYVPGSLVSRQWPLIPDVIKGDSSNLDNGVVASRRMVLLKNPDRKDLSNYTFSGVSLKSLEPHISTISSSFANYFKETLQIHTSLLLTVYGELIQKGTATSREDKFRYRERGFLPGNWYAFGVSIVVDQTSVHEIIEKLRVIGFHARSVKAKGLSGEPLENDHIIVTMNQCLEKVFNLFQLPTIPTESLPFSKLFSEYEGKLLQPDSCEGVVITLPPHGASFKWKQCSGGYSIKNGNFFKNKSTDPRYSDILQIMKKVAGISKDQTIEDLLNTALESARTKYPFEGNNRTQDHIILITKEILEDLKDEKLSENEVYEFVMKHC</sequence>
<dbReference type="Pfam" id="PF18569">
    <property type="entry name" value="Thioredoxin_16"/>
    <property type="match status" value="1"/>
</dbReference>
<evidence type="ECO:0000256" key="2">
    <source>
        <dbReference type="ARBA" id="ARBA00004141"/>
    </source>
</evidence>
<keyword evidence="15" id="KW-1185">Reference proteome</keyword>
<dbReference type="GO" id="GO:0006412">
    <property type="term" value="P:translation"/>
    <property type="evidence" value="ECO:0007669"/>
    <property type="project" value="UniProtKB-KW"/>
</dbReference>
<keyword evidence="10" id="KW-1133">Transmembrane helix</keyword>
<dbReference type="CDD" id="cd08544">
    <property type="entry name" value="Reeler"/>
    <property type="match status" value="1"/>
</dbReference>
<dbReference type="EMBL" id="HG994585">
    <property type="protein sequence ID" value="CAF2971594.1"/>
    <property type="molecule type" value="Genomic_DNA"/>
</dbReference>
<evidence type="ECO:0000256" key="7">
    <source>
        <dbReference type="ARBA" id="ARBA00022692"/>
    </source>
</evidence>
<evidence type="ECO:0000256" key="1">
    <source>
        <dbReference type="ARBA" id="ARBA00001970"/>
    </source>
</evidence>
<name>A0A7R8HA67_LEPSM</name>
<dbReference type="Proteomes" id="UP000675881">
    <property type="component" value="Chromosome 6"/>
</dbReference>
<dbReference type="GO" id="GO:0016020">
    <property type="term" value="C:membrane"/>
    <property type="evidence" value="ECO:0007669"/>
    <property type="project" value="UniProtKB-SubCell"/>
</dbReference>
<dbReference type="Gene3D" id="1.20.1050.130">
    <property type="match status" value="1"/>
</dbReference>
<evidence type="ECO:0000313" key="15">
    <source>
        <dbReference type="Proteomes" id="UP000675881"/>
    </source>
</evidence>
<protein>
    <submittedName>
        <fullName evidence="14">(salmon louse) hypothetical protein</fullName>
    </submittedName>
</protein>
<gene>
    <name evidence="14" type="ORF">LSAA_11400</name>
</gene>
<dbReference type="OrthoDB" id="6372137at2759"/>
<dbReference type="InterPro" id="IPR042360">
    <property type="entry name" value="AIMP2"/>
</dbReference>
<dbReference type="SMART" id="SM00665">
    <property type="entry name" value="B561"/>
    <property type="match status" value="1"/>
</dbReference>
<evidence type="ECO:0000256" key="4">
    <source>
        <dbReference type="ARBA" id="ARBA00009195"/>
    </source>
</evidence>
<keyword evidence="5" id="KW-0813">Transport</keyword>
<dbReference type="Pfam" id="PF02014">
    <property type="entry name" value="Reeler"/>
    <property type="match status" value="1"/>
</dbReference>
<dbReference type="PANTHER" id="PTHR13438">
    <property type="entry name" value="AMINOACYL TRNA SYNTHASE COMPLEX-INTERACTING MULTIFUNCTIONAL PROTEIN"/>
    <property type="match status" value="1"/>
</dbReference>
<dbReference type="Gene3D" id="1.20.120.1770">
    <property type="match status" value="1"/>
</dbReference>
<dbReference type="Gene3D" id="2.60.40.4060">
    <property type="entry name" value="Reeler domain"/>
    <property type="match status" value="1"/>
</dbReference>
<keyword evidence="13" id="KW-0325">Glycoprotein</keyword>
<keyword evidence="9" id="KW-0249">Electron transport</keyword>
<dbReference type="InterPro" id="IPR041503">
    <property type="entry name" value="AIMP2_thioredoxin"/>
</dbReference>
<dbReference type="Pfam" id="PF03351">
    <property type="entry name" value="DOMON"/>
    <property type="match status" value="1"/>
</dbReference>
<evidence type="ECO:0000256" key="5">
    <source>
        <dbReference type="ARBA" id="ARBA00022448"/>
    </source>
</evidence>
<keyword evidence="12" id="KW-0472">Membrane</keyword>
<dbReference type="PROSITE" id="PS50836">
    <property type="entry name" value="DOMON"/>
    <property type="match status" value="1"/>
</dbReference>
<evidence type="ECO:0000256" key="13">
    <source>
        <dbReference type="ARBA" id="ARBA00023180"/>
    </source>
</evidence>
<reference evidence="14" key="1">
    <citation type="submission" date="2021-02" db="EMBL/GenBank/DDBJ databases">
        <authorList>
            <person name="Bekaert M."/>
        </authorList>
    </citation>
    <scope>NUCLEOTIDE SEQUENCE</scope>
    <source>
        <strain evidence="14">IoA-00</strain>
    </source>
</reference>
<evidence type="ECO:0000256" key="10">
    <source>
        <dbReference type="ARBA" id="ARBA00022989"/>
    </source>
</evidence>
<dbReference type="PANTHER" id="PTHR13438:SF2">
    <property type="entry name" value="AMINOACYL TRNA SYNTHASE COMPLEX-INTERACTING MULTIFUNCTIONAL PROTEIN 2"/>
    <property type="match status" value="1"/>
</dbReference>
<evidence type="ECO:0000256" key="3">
    <source>
        <dbReference type="ARBA" id="ARBA00004496"/>
    </source>
</evidence>
<keyword evidence="11" id="KW-0408">Iron</keyword>
<comment type="cofactor">
    <cofactor evidence="1">
        <name>heme b</name>
        <dbReference type="ChEBI" id="CHEBI:60344"/>
    </cofactor>
</comment>
<proteinExistence type="inferred from homology"/>
<dbReference type="AlphaFoldDB" id="A0A7R8HA67"/>
<dbReference type="InterPro" id="IPR005018">
    <property type="entry name" value="DOMON_domain"/>
</dbReference>